<protein>
    <recommendedName>
        <fullName evidence="2">B30.2/SPRY domain-containing protein</fullName>
    </recommendedName>
</protein>
<dbReference type="InterPro" id="IPR003877">
    <property type="entry name" value="SPRY_dom"/>
</dbReference>
<dbReference type="InterPro" id="IPR003879">
    <property type="entry name" value="Butyrophylin_SPRY"/>
</dbReference>
<dbReference type="Pfam" id="PF00622">
    <property type="entry name" value="SPRY"/>
    <property type="match status" value="1"/>
</dbReference>
<comment type="caution">
    <text evidence="3">The sequence shown here is derived from an EMBL/GenBank/DDBJ whole genome shotgun (WGS) entry which is preliminary data.</text>
</comment>
<sequence length="173" mass="20186">LVTLNHESFHQNNSDPEREEDVREETRVLLCNKQGDCNLIKLGQKEFTSGRHYWEVDIEDTDEWTLGIYEKPTESSGLLSHLPQRKFSVLEKKGREYRALTCSPQNIFLGEPLLIEKCPRKIVIFLDYEDSDISFYNMTDGTHIFSFTQAKFSGSLYPYFKLKSMELSPSVQY</sequence>
<evidence type="ECO:0000313" key="4">
    <source>
        <dbReference type="Proteomes" id="UP000437017"/>
    </source>
</evidence>
<dbReference type="Gene3D" id="2.60.120.920">
    <property type="match status" value="1"/>
</dbReference>
<feature type="region of interest" description="Disordered" evidence="1">
    <location>
        <begin position="1"/>
        <end position="21"/>
    </location>
</feature>
<dbReference type="FunFam" id="2.60.120.920:FF:000086">
    <property type="entry name" value="Butyrophilin-like protein 1"/>
    <property type="match status" value="1"/>
</dbReference>
<keyword evidence="4" id="KW-1185">Reference proteome</keyword>
<reference evidence="3 4" key="1">
    <citation type="journal article" date="2019" name="PLoS ONE">
        <title>Genomic analyses reveal an absence of contemporary introgressive admixture between fin whales and blue whales, despite known hybrids.</title>
        <authorList>
            <person name="Westbury M.V."/>
            <person name="Petersen B."/>
            <person name="Lorenzen E.D."/>
        </authorList>
    </citation>
    <scope>NUCLEOTIDE SEQUENCE [LARGE SCALE GENOMIC DNA]</scope>
    <source>
        <strain evidence="3">FinWhale-01</strain>
    </source>
</reference>
<evidence type="ECO:0000313" key="3">
    <source>
        <dbReference type="EMBL" id="KAB0336432.1"/>
    </source>
</evidence>
<organism evidence="3 4">
    <name type="scientific">Balaenoptera physalus</name>
    <name type="common">Fin whale</name>
    <name type="synonym">Balaena physalus</name>
    <dbReference type="NCBI Taxonomy" id="9770"/>
    <lineage>
        <taxon>Eukaryota</taxon>
        <taxon>Metazoa</taxon>
        <taxon>Chordata</taxon>
        <taxon>Craniata</taxon>
        <taxon>Vertebrata</taxon>
        <taxon>Euteleostomi</taxon>
        <taxon>Mammalia</taxon>
        <taxon>Eutheria</taxon>
        <taxon>Laurasiatheria</taxon>
        <taxon>Artiodactyla</taxon>
        <taxon>Whippomorpha</taxon>
        <taxon>Cetacea</taxon>
        <taxon>Mysticeti</taxon>
        <taxon>Balaenopteridae</taxon>
        <taxon>Balaenoptera</taxon>
    </lineage>
</organism>
<dbReference type="InterPro" id="IPR001870">
    <property type="entry name" value="B30.2/SPRY"/>
</dbReference>
<dbReference type="EMBL" id="SGJD01061280">
    <property type="protein sequence ID" value="KAB0336432.1"/>
    <property type="molecule type" value="Genomic_DNA"/>
</dbReference>
<feature type="domain" description="B30.2/SPRY" evidence="2">
    <location>
        <begin position="1"/>
        <end position="173"/>
    </location>
</feature>
<dbReference type="InterPro" id="IPR050143">
    <property type="entry name" value="TRIM/RBCC"/>
</dbReference>
<dbReference type="OrthoDB" id="9049620at2759"/>
<evidence type="ECO:0000256" key="1">
    <source>
        <dbReference type="SAM" id="MobiDB-lite"/>
    </source>
</evidence>
<name>A0A643ATD6_BALPH</name>
<dbReference type="PANTHER" id="PTHR24103">
    <property type="entry name" value="E3 UBIQUITIN-PROTEIN LIGASE TRIM"/>
    <property type="match status" value="1"/>
</dbReference>
<dbReference type="SUPFAM" id="SSF49899">
    <property type="entry name" value="Concanavalin A-like lectins/glucanases"/>
    <property type="match status" value="1"/>
</dbReference>
<proteinExistence type="predicted"/>
<dbReference type="InterPro" id="IPR013320">
    <property type="entry name" value="ConA-like_dom_sf"/>
</dbReference>
<dbReference type="PRINTS" id="PR01407">
    <property type="entry name" value="BUTYPHLNCDUF"/>
</dbReference>
<dbReference type="InterPro" id="IPR043136">
    <property type="entry name" value="B30.2/SPRY_sf"/>
</dbReference>
<evidence type="ECO:0000259" key="2">
    <source>
        <dbReference type="PROSITE" id="PS50188"/>
    </source>
</evidence>
<dbReference type="Proteomes" id="UP000437017">
    <property type="component" value="Unassembled WGS sequence"/>
</dbReference>
<accession>A0A643ATD6</accession>
<feature type="non-terminal residue" evidence="3">
    <location>
        <position position="1"/>
    </location>
</feature>
<dbReference type="PROSITE" id="PS50188">
    <property type="entry name" value="B302_SPRY"/>
    <property type="match status" value="1"/>
</dbReference>
<dbReference type="SMART" id="SM00449">
    <property type="entry name" value="SPRY"/>
    <property type="match status" value="1"/>
</dbReference>
<dbReference type="AlphaFoldDB" id="A0A643ATD6"/>
<gene>
    <name evidence="3" type="ORF">E2I00_003047</name>
</gene>